<dbReference type="Proteomes" id="UP001491310">
    <property type="component" value="Unassembled WGS sequence"/>
</dbReference>
<keyword evidence="2" id="KW-1185">Reference proteome</keyword>
<protein>
    <submittedName>
        <fullName evidence="1">Uncharacterized protein</fullName>
    </submittedName>
</protein>
<proteinExistence type="predicted"/>
<comment type="caution">
    <text evidence="1">The sequence shown here is derived from an EMBL/GenBank/DDBJ whole genome shotgun (WGS) entry which is preliminary data.</text>
</comment>
<sequence>MPPPSTQDPPLRKRFPQLDINTALPAALPGFIAELSSLPTAASPTSQRFLECEAVECRVLQTPRRTSENNSDVSDRSTAEVWQLQLRKWRPSLLWRSNPRKSPRKDLTMSSMQ</sequence>
<dbReference type="EMBL" id="JALJOT010000007">
    <property type="protein sequence ID" value="KAK9909015.1"/>
    <property type="molecule type" value="Genomic_DNA"/>
</dbReference>
<evidence type="ECO:0000313" key="1">
    <source>
        <dbReference type="EMBL" id="KAK9909015.1"/>
    </source>
</evidence>
<accession>A0ABR2YQY7</accession>
<gene>
    <name evidence="1" type="ORF">WJX75_006067</name>
</gene>
<name>A0ABR2YQY7_9CHLO</name>
<evidence type="ECO:0000313" key="2">
    <source>
        <dbReference type="Proteomes" id="UP001491310"/>
    </source>
</evidence>
<organism evidence="1 2">
    <name type="scientific">Coccomyxa subellipsoidea</name>
    <dbReference type="NCBI Taxonomy" id="248742"/>
    <lineage>
        <taxon>Eukaryota</taxon>
        <taxon>Viridiplantae</taxon>
        <taxon>Chlorophyta</taxon>
        <taxon>core chlorophytes</taxon>
        <taxon>Trebouxiophyceae</taxon>
        <taxon>Trebouxiophyceae incertae sedis</taxon>
        <taxon>Coccomyxaceae</taxon>
        <taxon>Coccomyxa</taxon>
    </lineage>
</organism>
<reference evidence="1 2" key="1">
    <citation type="journal article" date="2024" name="Nat. Commun.">
        <title>Phylogenomics reveals the evolutionary origins of lichenization in chlorophyte algae.</title>
        <authorList>
            <person name="Puginier C."/>
            <person name="Libourel C."/>
            <person name="Otte J."/>
            <person name="Skaloud P."/>
            <person name="Haon M."/>
            <person name="Grisel S."/>
            <person name="Petersen M."/>
            <person name="Berrin J.G."/>
            <person name="Delaux P.M."/>
            <person name="Dal Grande F."/>
            <person name="Keller J."/>
        </authorList>
    </citation>
    <scope>NUCLEOTIDE SEQUENCE [LARGE SCALE GENOMIC DNA]</scope>
    <source>
        <strain evidence="1 2">SAG 216-7</strain>
    </source>
</reference>